<dbReference type="Pfam" id="PF17844">
    <property type="entry name" value="SCP_3"/>
    <property type="match status" value="1"/>
</dbReference>
<organism evidence="3 4">
    <name type="scientific">Leucobacter chromiisoli</name>
    <dbReference type="NCBI Taxonomy" id="2796471"/>
    <lineage>
        <taxon>Bacteria</taxon>
        <taxon>Bacillati</taxon>
        <taxon>Actinomycetota</taxon>
        <taxon>Actinomycetes</taxon>
        <taxon>Micrococcales</taxon>
        <taxon>Microbacteriaceae</taxon>
        <taxon>Leucobacter</taxon>
    </lineage>
</organism>
<dbReference type="SUPFAM" id="SSF55718">
    <property type="entry name" value="SCP-like"/>
    <property type="match status" value="1"/>
</dbReference>
<feature type="region of interest" description="Disordered" evidence="1">
    <location>
        <begin position="119"/>
        <end position="151"/>
    </location>
</feature>
<feature type="region of interest" description="Disordered" evidence="1">
    <location>
        <begin position="56"/>
        <end position="75"/>
    </location>
</feature>
<evidence type="ECO:0000313" key="4">
    <source>
        <dbReference type="Proteomes" id="UP000608530"/>
    </source>
</evidence>
<dbReference type="Proteomes" id="UP000608530">
    <property type="component" value="Unassembled WGS sequence"/>
</dbReference>
<dbReference type="AlphaFoldDB" id="A0A934UTL2"/>
<evidence type="ECO:0000259" key="2">
    <source>
        <dbReference type="Pfam" id="PF17844"/>
    </source>
</evidence>
<name>A0A934UTL2_9MICO</name>
<dbReference type="InterPro" id="IPR036527">
    <property type="entry name" value="SCP2_sterol-bd_dom_sf"/>
</dbReference>
<feature type="domain" description="Bacterial SCP orthologue" evidence="2">
    <location>
        <begin position="25"/>
        <end position="116"/>
    </location>
</feature>
<reference evidence="3" key="1">
    <citation type="submission" date="2020-12" db="EMBL/GenBank/DDBJ databases">
        <title>Leucobacter sp. CAS1, isolated from Chromium sludge.</title>
        <authorList>
            <person name="Xu Z."/>
        </authorList>
    </citation>
    <scope>NUCLEOTIDE SEQUENCE</scope>
    <source>
        <strain evidence="3">CSA1</strain>
    </source>
</reference>
<comment type="caution">
    <text evidence="3">The sequence shown here is derived from an EMBL/GenBank/DDBJ whole genome shotgun (WGS) entry which is preliminary data.</text>
</comment>
<dbReference type="Gene3D" id="3.30.1050.40">
    <property type="match status" value="1"/>
</dbReference>
<evidence type="ECO:0000256" key="1">
    <source>
        <dbReference type="SAM" id="MobiDB-lite"/>
    </source>
</evidence>
<proteinExistence type="predicted"/>
<dbReference type="EMBL" id="JAEHOH010000001">
    <property type="protein sequence ID" value="MBK0417830.1"/>
    <property type="molecule type" value="Genomic_DNA"/>
</dbReference>
<dbReference type="InterPro" id="IPR041629">
    <property type="entry name" value="SCP_3"/>
</dbReference>
<sequence>MAKRRISEEDGRAALAAALGGDTGRPVMAAAVRYLLEELAERAPGNSVEVRVPPFGATQCVTGPRHTRGTPPNVIETDPATWIALASGDLDWERALRDGRVIASGSRADLDGLLPLVRSRPSAGTPSAGTADGTVDLGFAGPDGDDRGPAR</sequence>
<gene>
    <name evidence="3" type="ORF">JD276_02115</name>
</gene>
<evidence type="ECO:0000313" key="3">
    <source>
        <dbReference type="EMBL" id="MBK0417830.1"/>
    </source>
</evidence>
<keyword evidence="4" id="KW-1185">Reference proteome</keyword>
<accession>A0A934UTL2</accession>
<protein>
    <recommendedName>
        <fullName evidence="2">Bacterial SCP orthologue domain-containing protein</fullName>
    </recommendedName>
</protein>